<dbReference type="EMBL" id="VEVO01000019">
    <property type="protein sequence ID" value="KAF0026654.1"/>
    <property type="molecule type" value="Genomic_DNA"/>
</dbReference>
<sequence length="122" mass="13444">MAIIENKPAVEFDTVFGRDDSVEVSAHRDHEAAHARVFKMIVIGDSNVGKTCLTYRFCGGTFLNNQEATIGVDFRERTLQLDGESIKGCHSGKEKALCGVTRKNKVISVLASATYYFKGEEP</sequence>
<keyword evidence="3" id="KW-0342">GTP-binding</keyword>
<comment type="caution">
    <text evidence="4">The sequence shown here is derived from an EMBL/GenBank/DDBJ whole genome shotgun (WGS) entry which is preliminary data.</text>
</comment>
<organism evidence="4 5">
    <name type="scientific">Scophthalmus maximus</name>
    <name type="common">Turbot</name>
    <name type="synonym">Psetta maxima</name>
    <dbReference type="NCBI Taxonomy" id="52904"/>
    <lineage>
        <taxon>Eukaryota</taxon>
        <taxon>Metazoa</taxon>
        <taxon>Chordata</taxon>
        <taxon>Craniata</taxon>
        <taxon>Vertebrata</taxon>
        <taxon>Euteleostomi</taxon>
        <taxon>Actinopterygii</taxon>
        <taxon>Neopterygii</taxon>
        <taxon>Teleostei</taxon>
        <taxon>Neoteleostei</taxon>
        <taxon>Acanthomorphata</taxon>
        <taxon>Carangaria</taxon>
        <taxon>Pleuronectiformes</taxon>
        <taxon>Pleuronectoidei</taxon>
        <taxon>Scophthalmidae</taxon>
        <taxon>Scophthalmus</taxon>
    </lineage>
</organism>
<dbReference type="SMART" id="SM00175">
    <property type="entry name" value="RAB"/>
    <property type="match status" value="1"/>
</dbReference>
<evidence type="ECO:0000313" key="4">
    <source>
        <dbReference type="EMBL" id="KAF0026654.1"/>
    </source>
</evidence>
<evidence type="ECO:0000256" key="3">
    <source>
        <dbReference type="ARBA" id="ARBA00023134"/>
    </source>
</evidence>
<evidence type="ECO:0000256" key="2">
    <source>
        <dbReference type="ARBA" id="ARBA00022741"/>
    </source>
</evidence>
<name>A0A6A4S7S2_SCOMX</name>
<dbReference type="InterPro" id="IPR001806">
    <property type="entry name" value="Small_GTPase"/>
</dbReference>
<proteinExistence type="inferred from homology"/>
<dbReference type="GO" id="GO:0005525">
    <property type="term" value="F:GTP binding"/>
    <property type="evidence" value="ECO:0007669"/>
    <property type="project" value="UniProtKB-KW"/>
</dbReference>
<dbReference type="Gene3D" id="3.40.50.300">
    <property type="entry name" value="P-loop containing nucleotide triphosphate hydrolases"/>
    <property type="match status" value="1"/>
</dbReference>
<reference evidence="4 5" key="1">
    <citation type="submission" date="2019-06" db="EMBL/GenBank/DDBJ databases">
        <title>Draft genomes of female and male turbot (Scophthalmus maximus).</title>
        <authorList>
            <person name="Xu H."/>
            <person name="Xu X.-W."/>
            <person name="Shao C."/>
            <person name="Chen S."/>
        </authorList>
    </citation>
    <scope>NUCLEOTIDE SEQUENCE [LARGE SCALE GENOMIC DNA]</scope>
    <source>
        <strain evidence="4">Ysfricsl-2016a</strain>
        <tissue evidence="4">Blood</tissue>
    </source>
</reference>
<accession>A0A6A4S7S2</accession>
<dbReference type="AlphaFoldDB" id="A0A6A4S7S2"/>
<keyword evidence="2" id="KW-0547">Nucleotide-binding</keyword>
<evidence type="ECO:0000313" key="5">
    <source>
        <dbReference type="Proteomes" id="UP000438429"/>
    </source>
</evidence>
<dbReference type="GO" id="GO:0003924">
    <property type="term" value="F:GTPase activity"/>
    <property type="evidence" value="ECO:0007669"/>
    <property type="project" value="InterPro"/>
</dbReference>
<comment type="similarity">
    <text evidence="1">Belongs to the small GTPase superfamily. Rab family.</text>
</comment>
<protein>
    <submittedName>
        <fullName evidence="4">Uncharacterized protein</fullName>
    </submittedName>
</protein>
<dbReference type="SUPFAM" id="SSF52540">
    <property type="entry name" value="P-loop containing nucleoside triphosphate hydrolases"/>
    <property type="match status" value="1"/>
</dbReference>
<dbReference type="PRINTS" id="PR00449">
    <property type="entry name" value="RASTRNSFRMNG"/>
</dbReference>
<dbReference type="InterPro" id="IPR027417">
    <property type="entry name" value="P-loop_NTPase"/>
</dbReference>
<dbReference type="Pfam" id="PF00071">
    <property type="entry name" value="Ras"/>
    <property type="match status" value="1"/>
</dbReference>
<dbReference type="PROSITE" id="PS51419">
    <property type="entry name" value="RAB"/>
    <property type="match status" value="1"/>
</dbReference>
<gene>
    <name evidence="4" type="ORF">F2P81_021391</name>
</gene>
<evidence type="ECO:0000256" key="1">
    <source>
        <dbReference type="ARBA" id="ARBA00006270"/>
    </source>
</evidence>
<dbReference type="Proteomes" id="UP000438429">
    <property type="component" value="Unassembled WGS sequence"/>
</dbReference>
<dbReference type="PANTHER" id="PTHR47978">
    <property type="match status" value="1"/>
</dbReference>